<feature type="domain" description="BON" evidence="1">
    <location>
        <begin position="192"/>
        <end position="263"/>
    </location>
</feature>
<comment type="caution">
    <text evidence="2">The sequence shown here is derived from an EMBL/GenBank/DDBJ whole genome shotgun (WGS) entry which is preliminary data.</text>
</comment>
<organism evidence="2 3">
    <name type="scientific">Allorhodopirellula solitaria</name>
    <dbReference type="NCBI Taxonomy" id="2527987"/>
    <lineage>
        <taxon>Bacteria</taxon>
        <taxon>Pseudomonadati</taxon>
        <taxon>Planctomycetota</taxon>
        <taxon>Planctomycetia</taxon>
        <taxon>Pirellulales</taxon>
        <taxon>Pirellulaceae</taxon>
        <taxon>Allorhodopirellula</taxon>
    </lineage>
</organism>
<dbReference type="Proteomes" id="UP000318053">
    <property type="component" value="Unassembled WGS sequence"/>
</dbReference>
<accession>A0A5C5YCR3</accession>
<dbReference type="Gene3D" id="3.30.1340.30">
    <property type="match status" value="1"/>
</dbReference>
<dbReference type="PANTHER" id="PTHR34606:SF15">
    <property type="entry name" value="BON DOMAIN-CONTAINING PROTEIN"/>
    <property type="match status" value="1"/>
</dbReference>
<gene>
    <name evidence="2" type="ORF">CA85_16370</name>
</gene>
<dbReference type="AlphaFoldDB" id="A0A5C5YCR3"/>
<feature type="domain" description="BON" evidence="1">
    <location>
        <begin position="24"/>
        <end position="95"/>
    </location>
</feature>
<dbReference type="RefSeq" id="WP_146390732.1">
    <property type="nucleotide sequence ID" value="NZ_SJPK01000003.1"/>
</dbReference>
<dbReference type="OrthoDB" id="282501at2"/>
<evidence type="ECO:0000313" key="2">
    <source>
        <dbReference type="EMBL" id="TWT73170.1"/>
    </source>
</evidence>
<dbReference type="InterPro" id="IPR007055">
    <property type="entry name" value="BON_dom"/>
</dbReference>
<name>A0A5C5YCR3_9BACT</name>
<keyword evidence="3" id="KW-1185">Reference proteome</keyword>
<reference evidence="2 3" key="1">
    <citation type="submission" date="2019-02" db="EMBL/GenBank/DDBJ databases">
        <title>Deep-cultivation of Planctomycetes and their phenomic and genomic characterization uncovers novel biology.</title>
        <authorList>
            <person name="Wiegand S."/>
            <person name="Jogler M."/>
            <person name="Boedeker C."/>
            <person name="Pinto D."/>
            <person name="Vollmers J."/>
            <person name="Rivas-Marin E."/>
            <person name="Kohn T."/>
            <person name="Peeters S.H."/>
            <person name="Heuer A."/>
            <person name="Rast P."/>
            <person name="Oberbeckmann S."/>
            <person name="Bunk B."/>
            <person name="Jeske O."/>
            <person name="Meyerdierks A."/>
            <person name="Storesund J.E."/>
            <person name="Kallscheuer N."/>
            <person name="Luecker S."/>
            <person name="Lage O.M."/>
            <person name="Pohl T."/>
            <person name="Merkel B.J."/>
            <person name="Hornburger P."/>
            <person name="Mueller R.-W."/>
            <person name="Bruemmer F."/>
            <person name="Labrenz M."/>
            <person name="Spormann A.M."/>
            <person name="Op Den Camp H."/>
            <person name="Overmann J."/>
            <person name="Amann R."/>
            <person name="Jetten M.S.M."/>
            <person name="Mascher T."/>
            <person name="Medema M.H."/>
            <person name="Devos D.P."/>
            <person name="Kaster A.-K."/>
            <person name="Ovreas L."/>
            <person name="Rohde M."/>
            <person name="Galperin M.Y."/>
            <person name="Jogler C."/>
        </authorList>
    </citation>
    <scope>NUCLEOTIDE SEQUENCE [LARGE SCALE GENOMIC DNA]</scope>
    <source>
        <strain evidence="2 3">CA85</strain>
    </source>
</reference>
<dbReference type="InterPro" id="IPR051686">
    <property type="entry name" value="Lipoprotein_DolP"/>
</dbReference>
<dbReference type="EMBL" id="SJPK01000003">
    <property type="protein sequence ID" value="TWT73170.1"/>
    <property type="molecule type" value="Genomic_DNA"/>
</dbReference>
<protein>
    <submittedName>
        <fullName evidence="2">Periplasmic protein</fullName>
    </submittedName>
</protein>
<proteinExistence type="predicted"/>
<dbReference type="PROSITE" id="PS50914">
    <property type="entry name" value="BON"/>
    <property type="match status" value="2"/>
</dbReference>
<sequence length="469" mass="50066">MRRKYFGLAMAAVATLGPAQVYGGDQEIAQSIMERLKQSRDAGELKDFSLDMKVDEGVVLFRGKVVGDQQRKLVLDASEGIEGIRDVVDELEVAAAQVAASKPAKIYRSKSAAKPVETAAEEAPQAALAKQDKSGFDFAHALASPAESGELVPKKGQEVVPGTVQPTAAYEGAELNLPMPAPAGDSQQSSMVDEQLTQAVVRAIGRAQTEGYIKNFGVDVNVSNGMIELKGHAASQEQSQFIAKVAEHAPGARGVRNHIEIQGNGAVDSTRVQPATHRTNTQQMASSGGLQPLPPSSAMQRPMPGQMPGQMTPQQQMQRQQQMQAMQAQMRMRGGVPAQAASYGNPQVINGERVVPGSIVNHGPTGNTYGGPANGQYSGGAPMMGQPVPMAAAAPAGAPRYDSPNLPNYAWPGYAANSNYAAVSYPQQYSPSAFPFIGPFYPYPQVPLGWRKVSLEWDDGWWFLDFTDK</sequence>
<evidence type="ECO:0000313" key="3">
    <source>
        <dbReference type="Proteomes" id="UP000318053"/>
    </source>
</evidence>
<dbReference type="PANTHER" id="PTHR34606">
    <property type="entry name" value="BON DOMAIN-CONTAINING PROTEIN"/>
    <property type="match status" value="1"/>
</dbReference>
<evidence type="ECO:0000259" key="1">
    <source>
        <dbReference type="PROSITE" id="PS50914"/>
    </source>
</evidence>
<dbReference type="Pfam" id="PF04972">
    <property type="entry name" value="BON"/>
    <property type="match status" value="2"/>
</dbReference>